<organism evidence="2 3">
    <name type="scientific">Fusobacterium nucleatum subsp. polymorphum</name>
    <name type="common">Fusobacterium polymorphum</name>
    <dbReference type="NCBI Taxonomy" id="76857"/>
    <lineage>
        <taxon>Bacteria</taxon>
        <taxon>Fusobacteriati</taxon>
        <taxon>Fusobacteriota</taxon>
        <taxon>Fusobacteriia</taxon>
        <taxon>Fusobacteriales</taxon>
        <taxon>Fusobacteriaceae</taxon>
        <taxon>Fusobacterium</taxon>
    </lineage>
</organism>
<sequence length="62" mass="7641">MEIKKIDEKELVISQRKKRNRDSKKTIFEIYKSEKTVKDYMFHLFILLDSCVTILLYHYTIR</sequence>
<protein>
    <submittedName>
        <fullName evidence="2">Uncharacterized protein</fullName>
    </submittedName>
</protein>
<proteinExistence type="predicted"/>
<evidence type="ECO:0000313" key="3">
    <source>
        <dbReference type="Proteomes" id="UP000222862"/>
    </source>
</evidence>
<keyword evidence="1" id="KW-1133">Transmembrane helix</keyword>
<evidence type="ECO:0000313" key="2">
    <source>
        <dbReference type="EMBL" id="PGH20560.1"/>
    </source>
</evidence>
<keyword evidence="1" id="KW-0472">Membrane</keyword>
<dbReference type="Proteomes" id="UP000222862">
    <property type="component" value="Unassembled WGS sequence"/>
</dbReference>
<name>A0A2B7YH92_FUSNP</name>
<accession>A0A2B7YH92</accession>
<comment type="caution">
    <text evidence="2">The sequence shown here is derived from an EMBL/GenBank/DDBJ whole genome shotgun (WGS) entry which is preliminary data.</text>
</comment>
<feature type="transmembrane region" description="Helical" evidence="1">
    <location>
        <begin position="40"/>
        <end position="59"/>
    </location>
</feature>
<gene>
    <name evidence="2" type="ORF">RN96_10275</name>
</gene>
<keyword evidence="1" id="KW-0812">Transmembrane</keyword>
<evidence type="ECO:0000256" key="1">
    <source>
        <dbReference type="SAM" id="Phobius"/>
    </source>
</evidence>
<dbReference type="EMBL" id="NJGI01000005">
    <property type="protein sequence ID" value="PGH20560.1"/>
    <property type="molecule type" value="Genomic_DNA"/>
</dbReference>
<reference evidence="2 3" key="1">
    <citation type="submission" date="2017-06" db="EMBL/GenBank/DDBJ databases">
        <title>Genome sequencing of Fusobacterium nucleatum subsp. polymorphum KCOM 1232 (=ChDC F37).</title>
        <authorList>
            <person name="Kook J.-K."/>
            <person name="Park S.-N."/>
            <person name="Lim Y.K."/>
            <person name="Roh H."/>
        </authorList>
    </citation>
    <scope>NUCLEOTIDE SEQUENCE [LARGE SCALE GENOMIC DNA]</scope>
    <source>
        <strain evidence="3">KCOM 1232 ( ChDC F37)</strain>
    </source>
</reference>
<dbReference type="AlphaFoldDB" id="A0A2B7YH92"/>